<sequence length="130" mass="13954">MGKKAAIAILIIIVAGVGGWLALSYPREISRISVNIEAAGRETHSGAMQILQTQIQLNVIVTASSALWTLRLYNSTGDIIWSYSALSTGALTVNSPWIPLTENYNIQISALGSLTGEIIVLGRGFPWTNI</sequence>
<dbReference type="AlphaFoldDB" id="A0AAF0IBS0"/>
<name>A0AAF0IBS0_ODILC</name>
<dbReference type="EMBL" id="CP091871">
    <property type="protein sequence ID" value="WEU40212.1"/>
    <property type="molecule type" value="Genomic_DNA"/>
</dbReference>
<accession>A0AAF0IBS0</accession>
<dbReference type="Proteomes" id="UP000186851">
    <property type="component" value="Chromosome"/>
</dbReference>
<organism evidence="1 2">
    <name type="scientific">Odinarchaeota yellowstonii (strain LCB_4)</name>
    <dbReference type="NCBI Taxonomy" id="1841599"/>
    <lineage>
        <taxon>Archaea</taxon>
        <taxon>Promethearchaeati</taxon>
        <taxon>Candidatus Odinarchaeota</taxon>
        <taxon>Candidatus Odinarchaeia</taxon>
        <taxon>Candidatus Odinarchaeales</taxon>
        <taxon>Candidatus Odinarchaeaceae</taxon>
        <taxon>Candidatus Odinarchaeum</taxon>
    </lineage>
</organism>
<reference evidence="1" key="2">
    <citation type="journal article" date="2022" name="Nat. Microbiol.">
        <title>A closed Candidatus Odinarchaeum chromosome exposes Asgard archaeal viruses.</title>
        <authorList>
            <person name="Tamarit D."/>
            <person name="Caceres E.F."/>
            <person name="Krupovic M."/>
            <person name="Nijland R."/>
            <person name="Eme L."/>
            <person name="Robinson N.P."/>
            <person name="Ettema T.J.G."/>
        </authorList>
    </citation>
    <scope>NUCLEOTIDE SEQUENCE</scope>
    <source>
        <strain evidence="1">LCB_4</strain>
    </source>
</reference>
<gene>
    <name evidence="1" type="ORF">OdinLCB4_007015</name>
</gene>
<reference evidence="1" key="1">
    <citation type="journal article" date="2017" name="Nature">
        <title>Asgard archaea illuminate the origin of eukaryotic cellular complexity.</title>
        <authorList>
            <person name="Zaremba-Niedzwiedzka K."/>
            <person name="Caceres E.F."/>
            <person name="Saw J.H."/>
            <person name="Backstrom D."/>
            <person name="Juzokaite L."/>
            <person name="Vancaester E."/>
            <person name="Seitz K.W."/>
            <person name="Anantharaman K."/>
            <person name="Starnawski P."/>
            <person name="Kjeldsen K.U."/>
            <person name="Scott M.B."/>
            <person name="Nunoura T."/>
            <person name="Banfield J.F."/>
            <person name="Schramm A."/>
            <person name="Baker B.J."/>
            <person name="Spang A."/>
            <person name="Ettema T.J.G."/>
        </authorList>
    </citation>
    <scope>NUCLEOTIDE SEQUENCE</scope>
    <source>
        <strain evidence="1">LCB_4</strain>
    </source>
</reference>
<proteinExistence type="predicted"/>
<dbReference type="KEGG" id="oyw:OdinLCB4_007015"/>
<evidence type="ECO:0000313" key="1">
    <source>
        <dbReference type="EMBL" id="WEU40212.1"/>
    </source>
</evidence>
<protein>
    <submittedName>
        <fullName evidence="1">Uncharacterized protein</fullName>
    </submittedName>
</protein>
<evidence type="ECO:0000313" key="2">
    <source>
        <dbReference type="Proteomes" id="UP000186851"/>
    </source>
</evidence>